<feature type="chain" id="PRO_5039105104" evidence="2">
    <location>
        <begin position="26"/>
        <end position="253"/>
    </location>
</feature>
<proteinExistence type="predicted"/>
<dbReference type="RefSeq" id="WP_169410976.1">
    <property type="nucleotide sequence ID" value="NZ_JAAXKZ010000014.1"/>
</dbReference>
<accession>A0A848DEV2</accession>
<sequence>MKTIIRLRRGAALSATTAGLCLLLAGCGAVQISGNNVSSGSGPAGSGEVETETGQQAHPHPVTRLEIDSDSGRVTVRPGPDGAAAVGHTSTWSGTRPELTQAVEGDTLRITARCPDRSAGERCEVDLTVTVPAATTVRTKLGAGGIEVSDLAGDQDLSTSAGKIRATGLRAATVTARGSAGSIELEFATPPRSVDARSSAGSVSVYVPRSGPVYRVEASTSAGDVDVQVPDDPGADPRIAARSSAGDVTVGYR</sequence>
<evidence type="ECO:0000256" key="1">
    <source>
        <dbReference type="SAM" id="MobiDB-lite"/>
    </source>
</evidence>
<organism evidence="4 5">
    <name type="scientific">Pseudonocardia bannensis</name>
    <dbReference type="NCBI Taxonomy" id="630973"/>
    <lineage>
        <taxon>Bacteria</taxon>
        <taxon>Bacillati</taxon>
        <taxon>Actinomycetota</taxon>
        <taxon>Actinomycetes</taxon>
        <taxon>Pseudonocardiales</taxon>
        <taxon>Pseudonocardiaceae</taxon>
        <taxon>Pseudonocardia</taxon>
    </lineage>
</organism>
<dbReference type="PROSITE" id="PS51257">
    <property type="entry name" value="PROKAR_LIPOPROTEIN"/>
    <property type="match status" value="1"/>
</dbReference>
<name>A0A848DEV2_9PSEU</name>
<protein>
    <submittedName>
        <fullName evidence="4">DUF4097 domain-containing protein</fullName>
    </submittedName>
</protein>
<dbReference type="EMBL" id="JAAXKZ010000014">
    <property type="protein sequence ID" value="NMH91178.1"/>
    <property type="molecule type" value="Genomic_DNA"/>
</dbReference>
<reference evidence="4 5" key="1">
    <citation type="submission" date="2020-04" db="EMBL/GenBank/DDBJ databases">
        <authorList>
            <person name="Klaysubun C."/>
            <person name="Duangmal K."/>
            <person name="Lipun K."/>
        </authorList>
    </citation>
    <scope>NUCLEOTIDE SEQUENCE [LARGE SCALE GENOMIC DNA]</scope>
    <source>
        <strain evidence="4 5">DSM 45300</strain>
    </source>
</reference>
<dbReference type="Pfam" id="PF13349">
    <property type="entry name" value="DUF4097"/>
    <property type="match status" value="1"/>
</dbReference>
<dbReference type="InterPro" id="IPR025164">
    <property type="entry name" value="Toastrack_DUF4097"/>
</dbReference>
<dbReference type="Gene3D" id="2.160.20.120">
    <property type="match status" value="1"/>
</dbReference>
<evidence type="ECO:0000259" key="3">
    <source>
        <dbReference type="Pfam" id="PF13349"/>
    </source>
</evidence>
<comment type="caution">
    <text evidence="4">The sequence shown here is derived from an EMBL/GenBank/DDBJ whole genome shotgun (WGS) entry which is preliminary data.</text>
</comment>
<dbReference type="Proteomes" id="UP000586918">
    <property type="component" value="Unassembled WGS sequence"/>
</dbReference>
<dbReference type="AlphaFoldDB" id="A0A848DEV2"/>
<feature type="signal peptide" evidence="2">
    <location>
        <begin position="1"/>
        <end position="25"/>
    </location>
</feature>
<evidence type="ECO:0000256" key="2">
    <source>
        <dbReference type="SAM" id="SignalP"/>
    </source>
</evidence>
<evidence type="ECO:0000313" key="5">
    <source>
        <dbReference type="Proteomes" id="UP000586918"/>
    </source>
</evidence>
<gene>
    <name evidence="4" type="ORF">HF519_06140</name>
</gene>
<evidence type="ECO:0000313" key="4">
    <source>
        <dbReference type="EMBL" id="NMH91178.1"/>
    </source>
</evidence>
<keyword evidence="2" id="KW-0732">Signal</keyword>
<feature type="domain" description="DUF4097" evidence="3">
    <location>
        <begin position="134"/>
        <end position="229"/>
    </location>
</feature>
<feature type="region of interest" description="Disordered" evidence="1">
    <location>
        <begin position="37"/>
        <end position="61"/>
    </location>
</feature>
<keyword evidence="5" id="KW-1185">Reference proteome</keyword>
<feature type="region of interest" description="Disordered" evidence="1">
    <location>
        <begin position="230"/>
        <end position="253"/>
    </location>
</feature>